<dbReference type="InterPro" id="IPR055414">
    <property type="entry name" value="LRR_R13L4/SHOC2-like"/>
</dbReference>
<dbReference type="AlphaFoldDB" id="A0A438JDF4"/>
<dbReference type="SUPFAM" id="SSF52058">
    <property type="entry name" value="L domain-like"/>
    <property type="match status" value="1"/>
</dbReference>
<proteinExistence type="predicted"/>
<organism evidence="5 6">
    <name type="scientific">Vitis vinifera</name>
    <name type="common">Grape</name>
    <dbReference type="NCBI Taxonomy" id="29760"/>
    <lineage>
        <taxon>Eukaryota</taxon>
        <taxon>Viridiplantae</taxon>
        <taxon>Streptophyta</taxon>
        <taxon>Embryophyta</taxon>
        <taxon>Tracheophyta</taxon>
        <taxon>Spermatophyta</taxon>
        <taxon>Magnoliopsida</taxon>
        <taxon>eudicotyledons</taxon>
        <taxon>Gunneridae</taxon>
        <taxon>Pentapetalae</taxon>
        <taxon>rosids</taxon>
        <taxon>Vitales</taxon>
        <taxon>Vitaceae</taxon>
        <taxon>Viteae</taxon>
        <taxon>Vitis</taxon>
    </lineage>
</organism>
<dbReference type="Pfam" id="PF20160">
    <property type="entry name" value="C-JID"/>
    <property type="match status" value="1"/>
</dbReference>
<dbReference type="PANTHER" id="PTHR45752">
    <property type="entry name" value="LEUCINE-RICH REPEAT-CONTAINING"/>
    <property type="match status" value="1"/>
</dbReference>
<reference evidence="5 6" key="1">
    <citation type="journal article" date="2018" name="PLoS Genet.">
        <title>Population sequencing reveals clonal diversity and ancestral inbreeding in the grapevine cultivar Chardonnay.</title>
        <authorList>
            <person name="Roach M.J."/>
            <person name="Johnson D.L."/>
            <person name="Bohlmann J."/>
            <person name="van Vuuren H.J."/>
            <person name="Jones S.J."/>
            <person name="Pretorius I.S."/>
            <person name="Schmidt S.A."/>
            <person name="Borneman A.R."/>
        </authorList>
    </citation>
    <scope>NUCLEOTIDE SEQUENCE [LARGE SCALE GENOMIC DNA]</scope>
    <source>
        <strain evidence="6">cv. Chardonnay</strain>
        <tissue evidence="5">Leaf</tissue>
    </source>
</reference>
<evidence type="ECO:0000256" key="2">
    <source>
        <dbReference type="ARBA" id="ARBA00022737"/>
    </source>
</evidence>
<evidence type="ECO:0000259" key="4">
    <source>
        <dbReference type="Pfam" id="PF23598"/>
    </source>
</evidence>
<dbReference type="EMBL" id="QGNW01000048">
    <property type="protein sequence ID" value="RVX06979.1"/>
    <property type="molecule type" value="Genomic_DNA"/>
</dbReference>
<dbReference type="Proteomes" id="UP000288805">
    <property type="component" value="Unassembled WGS sequence"/>
</dbReference>
<evidence type="ECO:0000313" key="5">
    <source>
        <dbReference type="EMBL" id="RVX06979.1"/>
    </source>
</evidence>
<feature type="domain" description="Disease resistance R13L4/SHOC-2-like LRR" evidence="4">
    <location>
        <begin position="72"/>
        <end position="161"/>
    </location>
</feature>
<feature type="domain" description="C-JID" evidence="3">
    <location>
        <begin position="340"/>
        <end position="449"/>
    </location>
</feature>
<dbReference type="PROSITE" id="PS51450">
    <property type="entry name" value="LRR"/>
    <property type="match status" value="1"/>
</dbReference>
<accession>A0A438JDF4</accession>
<evidence type="ECO:0000313" key="6">
    <source>
        <dbReference type="Proteomes" id="UP000288805"/>
    </source>
</evidence>
<evidence type="ECO:0000256" key="1">
    <source>
        <dbReference type="ARBA" id="ARBA00022614"/>
    </source>
</evidence>
<protein>
    <submittedName>
        <fullName evidence="5">Disease resistance-like protein DSC1</fullName>
    </submittedName>
</protein>
<keyword evidence="1" id="KW-0433">Leucine-rich repeat</keyword>
<comment type="caution">
    <text evidence="5">The sequence shown here is derived from an EMBL/GenBank/DDBJ whole genome shotgun (WGS) entry which is preliminary data.</text>
</comment>
<dbReference type="InterPro" id="IPR032675">
    <property type="entry name" value="LRR_dom_sf"/>
</dbReference>
<dbReference type="InterPro" id="IPR001611">
    <property type="entry name" value="Leu-rich_rpt"/>
</dbReference>
<keyword evidence="2" id="KW-0677">Repeat</keyword>
<sequence>MRWCITKGKTAEREEFGTKTNLYNCGFPSNHVVPYFATTMSSLWNMLPNCSGREIWWRTWSGVGPLQSDCLKLKEIPEGLENMGSLLELFLDGTAIKELPSSIQHLSGLVLLNLRECKSLAILPHGICKLKSLHSLILYGCSKLDNLLEGLGSLQGLEKLEAAGTAIKELPPFISLLENLELLPTEIPRSGVLQLPSFFGLRSLRKLNLSDCNILEGAIPSDFSSLCSLEYLDLSRNNLVTLPASLNQLSQLKGLRLGYCKRLQSLPELPSSIEEIDAHDCTVLENILCPSSVYRSKECGGLQFAFSNCFRLSENESSNFVAATLREMQSLANKLLRFQFPIQSIGSTVTVHMPPNWCNARLMGLAVCAIFVVKGAVHDCPEHQNSSDEGHRFIKSDHMWLGYQPISRIGIGHANWLNKLSQIQASFQVYGPSYGVKKCGVHLLYQQDEKEDNEPEF</sequence>
<dbReference type="InterPro" id="IPR050715">
    <property type="entry name" value="LRR-SigEffector_domain"/>
</dbReference>
<dbReference type="Pfam" id="PF23598">
    <property type="entry name" value="LRR_14"/>
    <property type="match status" value="1"/>
</dbReference>
<gene>
    <name evidence="5" type="primary">DSC1_89</name>
    <name evidence="5" type="ORF">CK203_030544</name>
</gene>
<dbReference type="Pfam" id="PF13855">
    <property type="entry name" value="LRR_8"/>
    <property type="match status" value="1"/>
</dbReference>
<dbReference type="SMART" id="SM00369">
    <property type="entry name" value="LRR_TYP"/>
    <property type="match status" value="4"/>
</dbReference>
<name>A0A438JDF4_VITVI</name>
<dbReference type="PANTHER" id="PTHR45752:SF195">
    <property type="entry name" value="LEUCINE-RICH REPEAT (LRR) FAMILY PROTEIN-RELATED"/>
    <property type="match status" value="1"/>
</dbReference>
<dbReference type="Gene3D" id="3.80.10.10">
    <property type="entry name" value="Ribonuclease Inhibitor"/>
    <property type="match status" value="1"/>
</dbReference>
<evidence type="ECO:0000259" key="3">
    <source>
        <dbReference type="Pfam" id="PF20160"/>
    </source>
</evidence>
<dbReference type="InterPro" id="IPR045344">
    <property type="entry name" value="C-JID"/>
</dbReference>
<dbReference type="InterPro" id="IPR003591">
    <property type="entry name" value="Leu-rich_rpt_typical-subtyp"/>
</dbReference>